<sequence length="290" mass="33049">MIINTHRINAFLGVAGVNAAESVKARQIGRVFEFLVLIALLVVFARLLTFYNEGVVKTDWITSAIWLVFLLELVVNLYNVENRLRYLKENWLNVLIVLIAFPAIDWGNDWAVIVRSLRLVLFIRFFNGFFKDVITVLGRNRFGQILSIFAFIIIGAGALFAYIEDRKIWDGIWYALVTITTVGYGDVVPVSDAGRIFGVMLILFGVVFFSLVTANISAFLIGSDQRKVEDDILSYMKATEKRLAEQQTLNDEHVDRIIVHMSAEIEQLRREIKLLHQQTVSSDVDEKNES</sequence>
<feature type="transmembrane region" description="Helical" evidence="8">
    <location>
        <begin position="196"/>
        <end position="221"/>
    </location>
</feature>
<evidence type="ECO:0000256" key="2">
    <source>
        <dbReference type="ARBA" id="ARBA00022448"/>
    </source>
</evidence>
<evidence type="ECO:0000313" key="11">
    <source>
        <dbReference type="Proteomes" id="UP001054820"/>
    </source>
</evidence>
<dbReference type="Pfam" id="PF07885">
    <property type="entry name" value="Ion_trans_2"/>
    <property type="match status" value="1"/>
</dbReference>
<dbReference type="RefSeq" id="WP_237260904.1">
    <property type="nucleotide sequence ID" value="NZ_AP024202.1"/>
</dbReference>
<proteinExistence type="predicted"/>
<dbReference type="InterPro" id="IPR028325">
    <property type="entry name" value="VG_K_chnl"/>
</dbReference>
<keyword evidence="6 8" id="KW-0472">Membrane</keyword>
<dbReference type="PRINTS" id="PR00169">
    <property type="entry name" value="KCHANNEL"/>
</dbReference>
<evidence type="ECO:0000256" key="6">
    <source>
        <dbReference type="ARBA" id="ARBA00023136"/>
    </source>
</evidence>
<feature type="transmembrane region" description="Helical" evidence="8">
    <location>
        <begin position="31"/>
        <end position="48"/>
    </location>
</feature>
<keyword evidence="7" id="KW-0407">Ion channel</keyword>
<name>A0ABN6CXB7_9GAMM</name>
<feature type="transmembrane region" description="Helical" evidence="8">
    <location>
        <begin position="90"/>
        <end position="106"/>
    </location>
</feature>
<evidence type="ECO:0000259" key="9">
    <source>
        <dbReference type="Pfam" id="PF07885"/>
    </source>
</evidence>
<evidence type="ECO:0000256" key="3">
    <source>
        <dbReference type="ARBA" id="ARBA00022692"/>
    </source>
</evidence>
<evidence type="ECO:0000256" key="7">
    <source>
        <dbReference type="ARBA" id="ARBA00023303"/>
    </source>
</evidence>
<reference evidence="10" key="1">
    <citation type="journal article" date="2022" name="Arch. Microbiol.">
        <title>Thiomicrorhabdus immobilis sp. nov., a mesophilic sulfur-oxidizing bacterium isolated from sediment of a brackish lake in northern Japan.</title>
        <authorList>
            <person name="Kojima H."/>
            <person name="Mochizuki J."/>
            <person name="Kanda M."/>
            <person name="Watanabe T."/>
            <person name="Fukui M."/>
        </authorList>
    </citation>
    <scope>NUCLEOTIDE SEQUENCE</scope>
    <source>
        <strain evidence="10">Am19</strain>
    </source>
</reference>
<keyword evidence="5" id="KW-0406">Ion transport</keyword>
<protein>
    <recommendedName>
        <fullName evidence="9">Potassium channel domain-containing protein</fullName>
    </recommendedName>
</protein>
<dbReference type="EMBL" id="AP024202">
    <property type="protein sequence ID" value="BCN93635.1"/>
    <property type="molecule type" value="Genomic_DNA"/>
</dbReference>
<dbReference type="PANTHER" id="PTHR11537:SF254">
    <property type="entry name" value="POTASSIUM VOLTAGE-GATED CHANNEL PROTEIN SHAB"/>
    <property type="match status" value="1"/>
</dbReference>
<keyword evidence="11" id="KW-1185">Reference proteome</keyword>
<dbReference type="PANTHER" id="PTHR11537">
    <property type="entry name" value="VOLTAGE-GATED POTASSIUM CHANNEL"/>
    <property type="match status" value="1"/>
</dbReference>
<evidence type="ECO:0000256" key="4">
    <source>
        <dbReference type="ARBA" id="ARBA00022989"/>
    </source>
</evidence>
<evidence type="ECO:0000256" key="8">
    <source>
        <dbReference type="SAM" id="Phobius"/>
    </source>
</evidence>
<evidence type="ECO:0000256" key="5">
    <source>
        <dbReference type="ARBA" id="ARBA00023065"/>
    </source>
</evidence>
<evidence type="ECO:0000313" key="10">
    <source>
        <dbReference type="EMBL" id="BCN93635.1"/>
    </source>
</evidence>
<keyword evidence="3 8" id="KW-0812">Transmembrane</keyword>
<accession>A0ABN6CXB7</accession>
<keyword evidence="4 8" id="KW-1133">Transmembrane helix</keyword>
<dbReference type="Gene3D" id="1.10.287.70">
    <property type="match status" value="1"/>
</dbReference>
<dbReference type="Proteomes" id="UP001054820">
    <property type="component" value="Chromosome"/>
</dbReference>
<keyword evidence="2" id="KW-0813">Transport</keyword>
<evidence type="ECO:0000256" key="1">
    <source>
        <dbReference type="ARBA" id="ARBA00004141"/>
    </source>
</evidence>
<feature type="transmembrane region" description="Helical" evidence="8">
    <location>
        <begin position="60"/>
        <end position="78"/>
    </location>
</feature>
<feature type="domain" description="Potassium channel" evidence="9">
    <location>
        <begin position="149"/>
        <end position="220"/>
    </location>
</feature>
<dbReference type="InterPro" id="IPR013099">
    <property type="entry name" value="K_chnl_dom"/>
</dbReference>
<dbReference type="SUPFAM" id="SSF81324">
    <property type="entry name" value="Voltage-gated potassium channels"/>
    <property type="match status" value="1"/>
</dbReference>
<organism evidence="10 11">
    <name type="scientific">Thiomicrorhabdus immobilis</name>
    <dbReference type="NCBI Taxonomy" id="2791037"/>
    <lineage>
        <taxon>Bacteria</taxon>
        <taxon>Pseudomonadati</taxon>
        <taxon>Pseudomonadota</taxon>
        <taxon>Gammaproteobacteria</taxon>
        <taxon>Thiotrichales</taxon>
        <taxon>Piscirickettsiaceae</taxon>
        <taxon>Thiomicrorhabdus</taxon>
    </lineage>
</organism>
<feature type="transmembrane region" description="Helical" evidence="8">
    <location>
        <begin position="142"/>
        <end position="163"/>
    </location>
</feature>
<comment type="subcellular location">
    <subcellularLocation>
        <location evidence="1">Membrane</location>
        <topology evidence="1">Multi-pass membrane protein</topology>
    </subcellularLocation>
</comment>
<gene>
    <name evidence="10" type="ORF">THMIRHAM_14200</name>
</gene>